<dbReference type="Proteomes" id="UP000887116">
    <property type="component" value="Unassembled WGS sequence"/>
</dbReference>
<dbReference type="AlphaFoldDB" id="A0A8X6FGU0"/>
<gene>
    <name evidence="2" type="primary">AVEN_178990_1</name>
    <name evidence="2" type="ORF">TNCT_430461</name>
</gene>
<sequence>MIVSKNINLIEKSFQPILILLHITGLESLPHNRFSEKNCYRNFVLKSLQYLFRILQSVAVISRIISSTLLFDNKLHMVLFILALLQIIVNLQTRKSRKQIYLVLKTLRTCTQKLHCFQEGRKFQTSIFAYFVITFGLCFVYIISYFYSSEGQVFKKHIMLSQYASQEVKQFFIFVPDILMITSPLLSALLFVSLTGYYGFVCFYAKFLFNRIEEKIKDLRKDCSCMSIIHTYVELTTVLESLDEFFSFSAFIIVLSSLAGLFYVNFGIHLNCVADVLHFLTAEIGFSIFVCMVILPASTANSALLDAKEAIYSLPGKVPQHYYDLEVLIRSDCMRDVSLTLWKIYKIDQSLILSALGTLMTYGMLLATMGNAVKSNPPQA</sequence>
<evidence type="ECO:0000313" key="2">
    <source>
        <dbReference type="EMBL" id="GFQ79227.1"/>
    </source>
</evidence>
<accession>A0A8X6FGU0</accession>
<evidence type="ECO:0000256" key="1">
    <source>
        <dbReference type="SAM" id="Phobius"/>
    </source>
</evidence>
<keyword evidence="1" id="KW-0812">Transmembrane</keyword>
<dbReference type="EMBL" id="BMAO01022030">
    <property type="protein sequence ID" value="GFQ79227.1"/>
    <property type="molecule type" value="Genomic_DNA"/>
</dbReference>
<evidence type="ECO:0000313" key="3">
    <source>
        <dbReference type="Proteomes" id="UP000887116"/>
    </source>
</evidence>
<keyword evidence="1" id="KW-0472">Membrane</keyword>
<keyword evidence="3" id="KW-1185">Reference proteome</keyword>
<dbReference type="OrthoDB" id="5800391at2759"/>
<feature type="transmembrane region" description="Helical" evidence="1">
    <location>
        <begin position="245"/>
        <end position="264"/>
    </location>
</feature>
<feature type="transmembrane region" description="Helical" evidence="1">
    <location>
        <begin position="75"/>
        <end position="91"/>
    </location>
</feature>
<feature type="transmembrane region" description="Helical" evidence="1">
    <location>
        <begin position="351"/>
        <end position="373"/>
    </location>
</feature>
<feature type="transmembrane region" description="Helical" evidence="1">
    <location>
        <begin position="127"/>
        <end position="147"/>
    </location>
</feature>
<reference evidence="2" key="1">
    <citation type="submission" date="2020-07" db="EMBL/GenBank/DDBJ databases">
        <title>Multicomponent nature underlies the extraordinary mechanical properties of spider dragline silk.</title>
        <authorList>
            <person name="Kono N."/>
            <person name="Nakamura H."/>
            <person name="Mori M."/>
            <person name="Yoshida Y."/>
            <person name="Ohtoshi R."/>
            <person name="Malay A.D."/>
            <person name="Moran D.A.P."/>
            <person name="Tomita M."/>
            <person name="Numata K."/>
            <person name="Arakawa K."/>
        </authorList>
    </citation>
    <scope>NUCLEOTIDE SEQUENCE</scope>
</reference>
<comment type="caution">
    <text evidence="2">The sequence shown here is derived from an EMBL/GenBank/DDBJ whole genome shotgun (WGS) entry which is preliminary data.</text>
</comment>
<proteinExistence type="predicted"/>
<keyword evidence="1" id="KW-1133">Transmembrane helix</keyword>
<feature type="transmembrane region" description="Helical" evidence="1">
    <location>
        <begin position="50"/>
        <end position="69"/>
    </location>
</feature>
<feature type="transmembrane region" description="Helical" evidence="1">
    <location>
        <begin position="276"/>
        <end position="295"/>
    </location>
</feature>
<protein>
    <submittedName>
        <fullName evidence="2">Uncharacterized protein</fullName>
    </submittedName>
</protein>
<organism evidence="2 3">
    <name type="scientific">Trichonephila clavata</name>
    <name type="common">Joro spider</name>
    <name type="synonym">Nephila clavata</name>
    <dbReference type="NCBI Taxonomy" id="2740835"/>
    <lineage>
        <taxon>Eukaryota</taxon>
        <taxon>Metazoa</taxon>
        <taxon>Ecdysozoa</taxon>
        <taxon>Arthropoda</taxon>
        <taxon>Chelicerata</taxon>
        <taxon>Arachnida</taxon>
        <taxon>Araneae</taxon>
        <taxon>Araneomorphae</taxon>
        <taxon>Entelegynae</taxon>
        <taxon>Araneoidea</taxon>
        <taxon>Nephilidae</taxon>
        <taxon>Trichonephila</taxon>
    </lineage>
</organism>
<name>A0A8X6FGU0_TRICU</name>
<feature type="transmembrane region" description="Helical" evidence="1">
    <location>
        <begin position="185"/>
        <end position="209"/>
    </location>
</feature>